<evidence type="ECO:0000256" key="1">
    <source>
        <dbReference type="SAM" id="MobiDB-lite"/>
    </source>
</evidence>
<evidence type="ECO:0000313" key="2">
    <source>
        <dbReference type="EMBL" id="WFD48867.1"/>
    </source>
</evidence>
<dbReference type="Proteomes" id="UP000818624">
    <property type="component" value="Chromosome 3"/>
</dbReference>
<feature type="region of interest" description="Disordered" evidence="1">
    <location>
        <begin position="1"/>
        <end position="96"/>
    </location>
</feature>
<feature type="region of interest" description="Disordered" evidence="1">
    <location>
        <begin position="479"/>
        <end position="509"/>
    </location>
</feature>
<organism evidence="2 3">
    <name type="scientific">Malassezia furfur</name>
    <name type="common">Pityriasis versicolor infection agent</name>
    <name type="synonym">Pityrosporum furfur</name>
    <dbReference type="NCBI Taxonomy" id="55194"/>
    <lineage>
        <taxon>Eukaryota</taxon>
        <taxon>Fungi</taxon>
        <taxon>Dikarya</taxon>
        <taxon>Basidiomycota</taxon>
        <taxon>Ustilaginomycotina</taxon>
        <taxon>Malasseziomycetes</taxon>
        <taxon>Malasseziales</taxon>
        <taxon>Malasseziaceae</taxon>
        <taxon>Malassezia</taxon>
    </lineage>
</organism>
<feature type="region of interest" description="Disordered" evidence="1">
    <location>
        <begin position="142"/>
        <end position="215"/>
    </location>
</feature>
<feature type="compositionally biased region" description="Low complexity" evidence="1">
    <location>
        <begin position="161"/>
        <end position="211"/>
    </location>
</feature>
<proteinExistence type="predicted"/>
<evidence type="ECO:0008006" key="4">
    <source>
        <dbReference type="Google" id="ProtNLM"/>
    </source>
</evidence>
<reference evidence="2 3" key="1">
    <citation type="journal article" date="2020" name="Elife">
        <title>Loss of centromere function drives karyotype evolution in closely related Malassezia species.</title>
        <authorList>
            <person name="Sankaranarayanan S.R."/>
            <person name="Ianiri G."/>
            <person name="Coelho M.A."/>
            <person name="Reza M.H."/>
            <person name="Thimmappa B.C."/>
            <person name="Ganguly P."/>
            <person name="Vadnala R.N."/>
            <person name="Sun S."/>
            <person name="Siddharthan R."/>
            <person name="Tellgren-Roth C."/>
            <person name="Dawson T.L."/>
            <person name="Heitman J."/>
            <person name="Sanyal K."/>
        </authorList>
    </citation>
    <scope>NUCLEOTIDE SEQUENCE [LARGE SCALE GENOMIC DNA]</scope>
    <source>
        <strain evidence="2">CBS14141</strain>
    </source>
</reference>
<accession>A0ABY8ETJ0</accession>
<feature type="compositionally biased region" description="Polar residues" evidence="1">
    <location>
        <begin position="142"/>
        <end position="153"/>
    </location>
</feature>
<evidence type="ECO:0000313" key="3">
    <source>
        <dbReference type="Proteomes" id="UP000818624"/>
    </source>
</evidence>
<sequence length="612" mass="64834">MHHLAVRGESEHEKKKKESEKYEKDKEMYSKMANGGPFGGLGVFSGLPEKPRWGVETGKEKVQENKNKKHSTSKAAKSGPTPSASSGNTFVHESDNKKMDGDISIALSKILGQPVEGVLKASGGLDVEFTSNSQKYHTLIPTTHITSSSNAQATGKHRGASKAANSTRSSSASPARATQAASGDSSSKDAPSNSSSTDGTTTNGTMTTTSSPHWRHFYRIGLTKGSKPTMITSEDENDGNTPEGARVAAVINANEPGGNLQNQSVITNNPNYGFLEAQDDLYAIRKWAGDLDQLFSKENRNETLMALFSGASRYYPDVDTQTVVRIMMADIKAESDFQAGNASPGRLDSGSSLGLVQVSPYGASNELSQFQKSALVDRNVYSWTAGNGSNVDVQYGGNSVLGPLRDFKTGKVLDLNSLTASDLSRPWINIHVAMWLQANHARTGSQDPYRWPRVSAASKTVRQAYQPALLEILGLSTSAQSNTGSSTNTSSYGNGSADANASANADASANASGNGFSSSTYSSALQALSSRLTGSNPQKKSFATGLGSWVAGPSEDSGGYMTSGDDISAQYFKNIAQGLSVLYTGSTAQSSKYGKSWMDAIELTPGLVDYAR</sequence>
<protein>
    <recommendedName>
        <fullName evidence="4">Transglycosylase SLT domain-containing protein</fullName>
    </recommendedName>
</protein>
<gene>
    <name evidence="2" type="ORF">GLX27_003538</name>
</gene>
<feature type="compositionally biased region" description="Basic and acidic residues" evidence="1">
    <location>
        <begin position="49"/>
        <end position="66"/>
    </location>
</feature>
<feature type="compositionally biased region" description="Basic and acidic residues" evidence="1">
    <location>
        <begin position="1"/>
        <end position="29"/>
    </location>
</feature>
<keyword evidence="3" id="KW-1185">Reference proteome</keyword>
<feature type="compositionally biased region" description="Polar residues" evidence="1">
    <location>
        <begin position="80"/>
        <end position="91"/>
    </location>
</feature>
<dbReference type="EMBL" id="CP046236">
    <property type="protein sequence ID" value="WFD48867.1"/>
    <property type="molecule type" value="Genomic_DNA"/>
</dbReference>
<name>A0ABY8ETJ0_MALFU</name>